<protein>
    <submittedName>
        <fullName evidence="2">Uncharacterized protein</fullName>
    </submittedName>
</protein>
<dbReference type="EMBL" id="QQXK01000004">
    <property type="protein sequence ID" value="RII43241.1"/>
    <property type="molecule type" value="Genomic_DNA"/>
</dbReference>
<comment type="caution">
    <text evidence="2">The sequence shown here is derived from an EMBL/GenBank/DDBJ whole genome shotgun (WGS) entry which is preliminary data.</text>
</comment>
<keyword evidence="3" id="KW-1185">Reference proteome</keyword>
<feature type="region of interest" description="Disordered" evidence="1">
    <location>
        <begin position="1"/>
        <end position="166"/>
    </location>
</feature>
<dbReference type="AlphaFoldDB" id="A0A399JCG0"/>
<dbReference type="RefSeq" id="WP_119423613.1">
    <property type="nucleotide sequence ID" value="NZ_QQXK01000004.1"/>
</dbReference>
<dbReference type="Proteomes" id="UP000265419">
    <property type="component" value="Unassembled WGS sequence"/>
</dbReference>
<proteinExistence type="predicted"/>
<evidence type="ECO:0000313" key="3">
    <source>
        <dbReference type="Proteomes" id="UP000265419"/>
    </source>
</evidence>
<evidence type="ECO:0000313" key="2">
    <source>
        <dbReference type="EMBL" id="RII43241.1"/>
    </source>
</evidence>
<sequence length="520" mass="53858">MNQEEWLAERRRLGLPADPAKDFPPAYREDPQAIKSRFAPPGGRQGQSRRAPTTGTTPGGASGARPSTQRTPGATGPQAAAAEQAQLEEQLARLAAAARSVTQRPAQAARQAPVAGAAPTAGTAQAPGARPAPAHPGHPAPSGTSFSPAPGPRAAIPASTRPKKKASPLGTIVGLLVVGGVVLAGPLNSIFDDASSGVSGLPWDDSSDDDDTGDWTYSGELDLETQDPELADTVTSLMDGLLAGEPAAVKTLVGAKGVYLSTLTPASARLVMGEDASFEVTDSSVFSTSATVTGEYYSGEDYITLNLRFTRADDGAEWVAEKLAFPEIDAGDLPNETTKINGVPVNVSALKKADLPVAVWPGTVSVSLAKSKYTAWRENPVTASATRAVSSGGVASSVFVSPRGERTAAFKKETLAAARANYERCLRLTDLVLKNCPFSVNASGVSQPRNIRYRQTKDPGTPHLVGSIGSERVVGGNGRVSVSGTGRYAGEPTTLEGNLSVTFNGTVTVRNNKIVYTEGG</sequence>
<organism evidence="2 3">
    <name type="scientific">Galactobacter valiniphilus</name>
    <dbReference type="NCBI Taxonomy" id="2676122"/>
    <lineage>
        <taxon>Bacteria</taxon>
        <taxon>Bacillati</taxon>
        <taxon>Actinomycetota</taxon>
        <taxon>Actinomycetes</taxon>
        <taxon>Micrococcales</taxon>
        <taxon>Micrococcaceae</taxon>
        <taxon>Galactobacter</taxon>
    </lineage>
</organism>
<evidence type="ECO:0000256" key="1">
    <source>
        <dbReference type="SAM" id="MobiDB-lite"/>
    </source>
</evidence>
<gene>
    <name evidence="2" type="ORF">DWB68_02740</name>
</gene>
<feature type="region of interest" description="Disordered" evidence="1">
    <location>
        <begin position="196"/>
        <end position="225"/>
    </location>
</feature>
<reference evidence="2 3" key="1">
    <citation type="submission" date="2018-07" db="EMBL/GenBank/DDBJ databases">
        <title>Arthrobacter sp. nov., isolated from raw cow's milk with high bacterial count.</title>
        <authorList>
            <person name="Hahne J."/>
            <person name="Isele D."/>
            <person name="Lipski A."/>
        </authorList>
    </citation>
    <scope>NUCLEOTIDE SEQUENCE [LARGE SCALE GENOMIC DNA]</scope>
    <source>
        <strain evidence="2 3">JZ R-35</strain>
    </source>
</reference>
<name>A0A399JCG0_9MICC</name>
<accession>A0A399JCG0</accession>
<feature type="compositionally biased region" description="Low complexity" evidence="1">
    <location>
        <begin position="78"/>
        <end position="132"/>
    </location>
</feature>